<dbReference type="OrthoDB" id="9778389at2"/>
<feature type="transmembrane region" description="Helical" evidence="6">
    <location>
        <begin position="129"/>
        <end position="150"/>
    </location>
</feature>
<dbReference type="GO" id="GO:0005886">
    <property type="term" value="C:plasma membrane"/>
    <property type="evidence" value="ECO:0007669"/>
    <property type="project" value="UniProtKB-SubCell"/>
</dbReference>
<dbReference type="Pfam" id="PF02653">
    <property type="entry name" value="BPD_transp_2"/>
    <property type="match status" value="1"/>
</dbReference>
<evidence type="ECO:0000256" key="1">
    <source>
        <dbReference type="ARBA" id="ARBA00004651"/>
    </source>
</evidence>
<protein>
    <submittedName>
        <fullName evidence="7">ABC transporter permease</fullName>
    </submittedName>
</protein>
<evidence type="ECO:0000313" key="8">
    <source>
        <dbReference type="Proteomes" id="UP000195305"/>
    </source>
</evidence>
<evidence type="ECO:0000256" key="5">
    <source>
        <dbReference type="ARBA" id="ARBA00023136"/>
    </source>
</evidence>
<dbReference type="GO" id="GO:0022857">
    <property type="term" value="F:transmembrane transporter activity"/>
    <property type="evidence" value="ECO:0007669"/>
    <property type="project" value="InterPro"/>
</dbReference>
<dbReference type="CDD" id="cd06574">
    <property type="entry name" value="TM_PBP1_branched-chain-AA_like"/>
    <property type="match status" value="1"/>
</dbReference>
<gene>
    <name evidence="7" type="ORF">B5E75_00290</name>
</gene>
<keyword evidence="2" id="KW-1003">Cell membrane</keyword>
<name>A0A1Y4T6M3_9FIRM</name>
<keyword evidence="8" id="KW-1185">Reference proteome</keyword>
<evidence type="ECO:0000256" key="3">
    <source>
        <dbReference type="ARBA" id="ARBA00022692"/>
    </source>
</evidence>
<feature type="transmembrane region" description="Helical" evidence="6">
    <location>
        <begin position="234"/>
        <end position="258"/>
    </location>
</feature>
<sequence>MNQVIIIGALELGGIFSIMSLGLYISYKILNLPDLTVDGSFTLGCAVSAVMTLSGHPVIGLILAFISGLLAGLVTGVLTTKLKIASLLAGILTMTGLYSVNLKIMNDSPNISLFDCSTVFTPLSAFGEYGILLFITVVVIVVALCLHYFLKTQFGLALRACGDNEDMVKASSIDVDVMKMIGLSLANGLVSLSGAIYAQHQAFSDSQSGTGMMVIGLASIIIGMAFIKKDQIGYQLLAVIVGSVIYRGILTIALQIGIPSTDLKLLSAILVVVALILTKVKVRRKEVC</sequence>
<feature type="transmembrane region" description="Helical" evidence="6">
    <location>
        <begin position="58"/>
        <end position="78"/>
    </location>
</feature>
<feature type="transmembrane region" description="Helical" evidence="6">
    <location>
        <begin position="7"/>
        <end position="27"/>
    </location>
</feature>
<dbReference type="PANTHER" id="PTHR32196">
    <property type="entry name" value="ABC TRANSPORTER PERMEASE PROTEIN YPHD-RELATED-RELATED"/>
    <property type="match status" value="1"/>
</dbReference>
<dbReference type="Proteomes" id="UP000195305">
    <property type="component" value="Unassembled WGS sequence"/>
</dbReference>
<feature type="transmembrane region" description="Helical" evidence="6">
    <location>
        <begin position="210"/>
        <end position="227"/>
    </location>
</feature>
<feature type="transmembrane region" description="Helical" evidence="6">
    <location>
        <begin position="85"/>
        <end position="104"/>
    </location>
</feature>
<keyword evidence="3 6" id="KW-0812">Transmembrane</keyword>
<evidence type="ECO:0000313" key="7">
    <source>
        <dbReference type="EMBL" id="OUQ36613.1"/>
    </source>
</evidence>
<reference evidence="7 8" key="1">
    <citation type="journal article" date="2018" name="BMC Genomics">
        <title>Whole genome sequencing and function prediction of 133 gut anaerobes isolated from chicken caecum in pure cultures.</title>
        <authorList>
            <person name="Medvecky M."/>
            <person name="Cejkova D."/>
            <person name="Polansky O."/>
            <person name="Karasova D."/>
            <person name="Kubasova T."/>
            <person name="Cizek A."/>
            <person name="Rychlik I."/>
        </authorList>
    </citation>
    <scope>NUCLEOTIDE SEQUENCE [LARGE SCALE GENOMIC DNA]</scope>
    <source>
        <strain evidence="7 8">An13</strain>
    </source>
</reference>
<dbReference type="EMBL" id="NFLJ01000001">
    <property type="protein sequence ID" value="OUQ36613.1"/>
    <property type="molecule type" value="Genomic_DNA"/>
</dbReference>
<keyword evidence="4 6" id="KW-1133">Transmembrane helix</keyword>
<evidence type="ECO:0000256" key="6">
    <source>
        <dbReference type="SAM" id="Phobius"/>
    </source>
</evidence>
<dbReference type="RefSeq" id="WP_087356831.1">
    <property type="nucleotide sequence ID" value="NZ_NFLJ01000001.1"/>
</dbReference>
<comment type="caution">
    <text evidence="7">The sequence shown here is derived from an EMBL/GenBank/DDBJ whole genome shotgun (WGS) entry which is preliminary data.</text>
</comment>
<evidence type="ECO:0000256" key="2">
    <source>
        <dbReference type="ARBA" id="ARBA00022475"/>
    </source>
</evidence>
<proteinExistence type="predicted"/>
<dbReference type="InterPro" id="IPR001851">
    <property type="entry name" value="ABC_transp_permease"/>
</dbReference>
<comment type="subcellular location">
    <subcellularLocation>
        <location evidence="1">Cell membrane</location>
        <topology evidence="1">Multi-pass membrane protein</topology>
    </subcellularLocation>
</comment>
<evidence type="ECO:0000256" key="4">
    <source>
        <dbReference type="ARBA" id="ARBA00022989"/>
    </source>
</evidence>
<keyword evidence="5 6" id="KW-0472">Membrane</keyword>
<accession>A0A1Y4T6M3</accession>
<feature type="transmembrane region" description="Helical" evidence="6">
    <location>
        <begin position="177"/>
        <end position="198"/>
    </location>
</feature>
<dbReference type="PANTHER" id="PTHR32196:SF69">
    <property type="entry name" value="BRANCHED-CHAIN AMINO ACID TRANSPORT SYSTEM, PERMEASE PROTEIN"/>
    <property type="match status" value="1"/>
</dbReference>
<dbReference type="AlphaFoldDB" id="A0A1Y4T6M3"/>
<organism evidence="7 8">
    <name type="scientific">Massilimicrobiota timonensis</name>
    <dbReference type="NCBI Taxonomy" id="1776392"/>
    <lineage>
        <taxon>Bacteria</taxon>
        <taxon>Bacillati</taxon>
        <taxon>Bacillota</taxon>
        <taxon>Erysipelotrichia</taxon>
        <taxon>Erysipelotrichales</taxon>
        <taxon>Erysipelotrichaceae</taxon>
        <taxon>Massilimicrobiota</taxon>
    </lineage>
</organism>
<feature type="transmembrane region" description="Helical" evidence="6">
    <location>
        <begin position="264"/>
        <end position="282"/>
    </location>
</feature>